<accession>A0A0A9HEN1</accession>
<sequence length="52" mass="6121">MPNVTKHNRRRQSKSCLSAENRKCYILETPNIDILYGQDNFYRLPHCSGSQH</sequence>
<dbReference type="AlphaFoldDB" id="A0A0A9HEN1"/>
<proteinExistence type="predicted"/>
<reference evidence="1" key="1">
    <citation type="submission" date="2014-09" db="EMBL/GenBank/DDBJ databases">
        <authorList>
            <person name="Magalhaes I.L.F."/>
            <person name="Oliveira U."/>
            <person name="Santos F.R."/>
            <person name="Vidigal T.H.D.A."/>
            <person name="Brescovit A.D."/>
            <person name="Santos A.J."/>
        </authorList>
    </citation>
    <scope>NUCLEOTIDE SEQUENCE</scope>
    <source>
        <tissue evidence="1">Shoot tissue taken approximately 20 cm above the soil surface</tissue>
    </source>
</reference>
<name>A0A0A9HEN1_ARUDO</name>
<dbReference type="EMBL" id="GBRH01164580">
    <property type="protein sequence ID" value="JAE33316.1"/>
    <property type="molecule type" value="Transcribed_RNA"/>
</dbReference>
<organism evidence="1">
    <name type="scientific">Arundo donax</name>
    <name type="common">Giant reed</name>
    <name type="synonym">Donax arundinaceus</name>
    <dbReference type="NCBI Taxonomy" id="35708"/>
    <lineage>
        <taxon>Eukaryota</taxon>
        <taxon>Viridiplantae</taxon>
        <taxon>Streptophyta</taxon>
        <taxon>Embryophyta</taxon>
        <taxon>Tracheophyta</taxon>
        <taxon>Spermatophyta</taxon>
        <taxon>Magnoliopsida</taxon>
        <taxon>Liliopsida</taxon>
        <taxon>Poales</taxon>
        <taxon>Poaceae</taxon>
        <taxon>PACMAD clade</taxon>
        <taxon>Arundinoideae</taxon>
        <taxon>Arundineae</taxon>
        <taxon>Arundo</taxon>
    </lineage>
</organism>
<evidence type="ECO:0000313" key="1">
    <source>
        <dbReference type="EMBL" id="JAE33316.1"/>
    </source>
</evidence>
<reference evidence="1" key="2">
    <citation type="journal article" date="2015" name="Data Brief">
        <title>Shoot transcriptome of the giant reed, Arundo donax.</title>
        <authorList>
            <person name="Barrero R.A."/>
            <person name="Guerrero F.D."/>
            <person name="Moolhuijzen P."/>
            <person name="Goolsby J.A."/>
            <person name="Tidwell J."/>
            <person name="Bellgard S.E."/>
            <person name="Bellgard M.I."/>
        </authorList>
    </citation>
    <scope>NUCLEOTIDE SEQUENCE</scope>
    <source>
        <tissue evidence="1">Shoot tissue taken approximately 20 cm above the soil surface</tissue>
    </source>
</reference>
<protein>
    <submittedName>
        <fullName evidence="1">Uncharacterized protein</fullName>
    </submittedName>
</protein>